<dbReference type="Gene3D" id="3.40.50.2020">
    <property type="match status" value="1"/>
</dbReference>
<reference evidence="1 2" key="1">
    <citation type="journal article" date="2016" name="Nat. Commun.">
        <title>Thousands of microbial genomes shed light on interconnected biogeochemical processes in an aquifer system.</title>
        <authorList>
            <person name="Anantharaman K."/>
            <person name="Brown C.T."/>
            <person name="Hug L.A."/>
            <person name="Sharon I."/>
            <person name="Castelle C.J."/>
            <person name="Probst A.J."/>
            <person name="Thomas B.C."/>
            <person name="Singh A."/>
            <person name="Wilkins M.J."/>
            <person name="Karaoz U."/>
            <person name="Brodie E.L."/>
            <person name="Williams K.H."/>
            <person name="Hubbard S.S."/>
            <person name="Banfield J.F."/>
        </authorList>
    </citation>
    <scope>NUCLEOTIDE SEQUENCE [LARGE SCALE GENOMIC DNA]</scope>
</reference>
<dbReference type="Proteomes" id="UP000176951">
    <property type="component" value="Unassembled WGS sequence"/>
</dbReference>
<dbReference type="AlphaFoldDB" id="A0A1G2PR30"/>
<evidence type="ECO:0000313" key="1">
    <source>
        <dbReference type="EMBL" id="OHA50778.1"/>
    </source>
</evidence>
<evidence type="ECO:0000313" key="2">
    <source>
        <dbReference type="Proteomes" id="UP000176951"/>
    </source>
</evidence>
<gene>
    <name evidence="1" type="ORF">A3A97_01655</name>
</gene>
<dbReference type="SUPFAM" id="SSF53271">
    <property type="entry name" value="PRTase-like"/>
    <property type="match status" value="1"/>
</dbReference>
<name>A0A1G2PR30_9BACT</name>
<protein>
    <recommendedName>
        <fullName evidence="3">Phosphoribosyltransferase domain-containing protein</fullName>
    </recommendedName>
</protein>
<organism evidence="1 2">
    <name type="scientific">Candidatus Terrybacteria bacterium RIFCSPLOWO2_01_FULL_40_23</name>
    <dbReference type="NCBI Taxonomy" id="1802366"/>
    <lineage>
        <taxon>Bacteria</taxon>
        <taxon>Candidatus Terryibacteriota</taxon>
    </lineage>
</organism>
<dbReference type="EMBL" id="MHSW01000029">
    <property type="protein sequence ID" value="OHA50778.1"/>
    <property type="molecule type" value="Genomic_DNA"/>
</dbReference>
<evidence type="ECO:0008006" key="3">
    <source>
        <dbReference type="Google" id="ProtNLM"/>
    </source>
</evidence>
<dbReference type="CDD" id="cd06223">
    <property type="entry name" value="PRTases_typeI"/>
    <property type="match status" value="1"/>
</dbReference>
<dbReference type="InterPro" id="IPR000836">
    <property type="entry name" value="PRTase_dom"/>
</dbReference>
<proteinExistence type="predicted"/>
<accession>A0A1G2PR30</accession>
<dbReference type="InterPro" id="IPR029057">
    <property type="entry name" value="PRTase-like"/>
</dbReference>
<sequence>MKWERFSKEAPSWQEAESKDKLELEQIRMFQRLIEPMMDSLVAQVKPDVESGRWGVVLGDDRGARLPALAMREILANAARDNNTKTPDTFFVAAGVSRQGAEYENNLKQRIAVLKELIGNERVLLVTDHIDSGKTIQRLSDLLQENEIQFDVVSLSRKITKGDHPTEEDVVDVDPLLPPGSKFFVGKDKSDDGMIFWIRMQEYFMEDYKKRDDVGLNVSGNSAIASRDTEADPAFLATARELNKEMADRLYEKHFKNGTNN</sequence>
<comment type="caution">
    <text evidence="1">The sequence shown here is derived from an EMBL/GenBank/DDBJ whole genome shotgun (WGS) entry which is preliminary data.</text>
</comment>